<sequence length="44" mass="5256">MNCKLQHYSVFSWLFSQQTMLSSPNFKPHVHFYFLFFNGNPVSV</sequence>
<dbReference type="AlphaFoldDB" id="A0A2P2N021"/>
<evidence type="ECO:0000313" key="1">
    <source>
        <dbReference type="EMBL" id="MBX35820.1"/>
    </source>
</evidence>
<dbReference type="EMBL" id="GGEC01055336">
    <property type="protein sequence ID" value="MBX35820.1"/>
    <property type="molecule type" value="Transcribed_RNA"/>
</dbReference>
<name>A0A2P2N021_RHIMU</name>
<proteinExistence type="predicted"/>
<reference evidence="1" key="1">
    <citation type="submission" date="2018-02" db="EMBL/GenBank/DDBJ databases">
        <title>Rhizophora mucronata_Transcriptome.</title>
        <authorList>
            <person name="Meera S.P."/>
            <person name="Sreeshan A."/>
            <person name="Augustine A."/>
        </authorList>
    </citation>
    <scope>NUCLEOTIDE SEQUENCE</scope>
    <source>
        <tissue evidence="1">Leaf</tissue>
    </source>
</reference>
<protein>
    <submittedName>
        <fullName evidence="1">Uncharacterized protein</fullName>
    </submittedName>
</protein>
<organism evidence="1">
    <name type="scientific">Rhizophora mucronata</name>
    <name type="common">Asiatic mangrove</name>
    <dbReference type="NCBI Taxonomy" id="61149"/>
    <lineage>
        <taxon>Eukaryota</taxon>
        <taxon>Viridiplantae</taxon>
        <taxon>Streptophyta</taxon>
        <taxon>Embryophyta</taxon>
        <taxon>Tracheophyta</taxon>
        <taxon>Spermatophyta</taxon>
        <taxon>Magnoliopsida</taxon>
        <taxon>eudicotyledons</taxon>
        <taxon>Gunneridae</taxon>
        <taxon>Pentapetalae</taxon>
        <taxon>rosids</taxon>
        <taxon>fabids</taxon>
        <taxon>Malpighiales</taxon>
        <taxon>Rhizophoraceae</taxon>
        <taxon>Rhizophora</taxon>
    </lineage>
</organism>
<accession>A0A2P2N021</accession>